<evidence type="ECO:0000313" key="6">
    <source>
        <dbReference type="Proteomes" id="UP000004191"/>
    </source>
</evidence>
<dbReference type="eggNOG" id="COG1929">
    <property type="taxonomic scope" value="Bacteria"/>
</dbReference>
<dbReference type="InterPro" id="IPR018193">
    <property type="entry name" value="Glyc_kinase_flavodox-like_fold"/>
</dbReference>
<evidence type="ECO:0000256" key="2">
    <source>
        <dbReference type="ARBA" id="ARBA00022679"/>
    </source>
</evidence>
<reference evidence="5 6" key="1">
    <citation type="submission" date="2012-01" db="EMBL/GenBank/DDBJ databases">
        <title>The Genome Sequence of Helcococcus kunzii ATCC 51366.</title>
        <authorList>
            <consortium name="The Broad Institute Genome Sequencing Platform"/>
            <person name="Earl A."/>
            <person name="Ward D."/>
            <person name="Feldgarden M."/>
            <person name="Gevers D."/>
            <person name="Huys G."/>
            <person name="Young S.K."/>
            <person name="Zeng Q."/>
            <person name="Gargeya S."/>
            <person name="Fitzgerald M."/>
            <person name="Haas B."/>
            <person name="Abouelleil A."/>
            <person name="Alvarado L."/>
            <person name="Arachchi H.M."/>
            <person name="Berlin A."/>
            <person name="Chapman S.B."/>
            <person name="Gearin G."/>
            <person name="Goldberg J."/>
            <person name="Griggs A."/>
            <person name="Gujja S."/>
            <person name="Hansen M."/>
            <person name="Heiman D."/>
            <person name="Howarth C."/>
            <person name="Larimer J."/>
            <person name="Lui A."/>
            <person name="MacDonald P.J.P."/>
            <person name="McCowen C."/>
            <person name="Montmayeur A."/>
            <person name="Murphy C."/>
            <person name="Neiman D."/>
            <person name="Pearson M."/>
            <person name="Priest M."/>
            <person name="Roberts A."/>
            <person name="Saif S."/>
            <person name="Shea T."/>
            <person name="Sisk P."/>
            <person name="Stolte C."/>
            <person name="Sykes S."/>
            <person name="Wortman J."/>
            <person name="Nusbaum C."/>
            <person name="Birren B."/>
        </authorList>
    </citation>
    <scope>NUCLEOTIDE SEQUENCE [LARGE SCALE GENOMIC DNA]</scope>
    <source>
        <strain evidence="5 6">ATCC 51366</strain>
    </source>
</reference>
<dbReference type="EMBL" id="AGEI01000024">
    <property type="protein sequence ID" value="EHR33242.1"/>
    <property type="molecule type" value="Genomic_DNA"/>
</dbReference>
<name>H3NPL4_9FIRM</name>
<dbReference type="PANTHER" id="PTHR21599">
    <property type="entry name" value="GLYCERATE KINASE"/>
    <property type="match status" value="1"/>
</dbReference>
<comment type="similarity">
    <text evidence="1 4">Belongs to the glycerate kinase type-1 family.</text>
</comment>
<dbReference type="STRING" id="883114.HMPREF9709_01286"/>
<dbReference type="RefSeq" id="WP_005398801.1">
    <property type="nucleotide sequence ID" value="NZ_JH601088.1"/>
</dbReference>
<dbReference type="Gene3D" id="3.40.50.10350">
    <property type="entry name" value="Glycerate kinase, domain 1"/>
    <property type="match status" value="1"/>
</dbReference>
<protein>
    <submittedName>
        <fullName evidence="5">Glycerate kinase</fullName>
    </submittedName>
</protein>
<gene>
    <name evidence="5" type="ORF">HMPREF9709_01286</name>
</gene>
<dbReference type="InterPro" id="IPR018197">
    <property type="entry name" value="Glycerate_kinase_RE-like"/>
</dbReference>
<dbReference type="InterPro" id="IPR036129">
    <property type="entry name" value="Glycerate_kinase_sf"/>
</dbReference>
<dbReference type="InterPro" id="IPR004381">
    <property type="entry name" value="Glycerate_kinase"/>
</dbReference>
<keyword evidence="6" id="KW-1185">Reference proteome</keyword>
<dbReference type="Gene3D" id="3.90.1510.10">
    <property type="entry name" value="Glycerate kinase, domain 2"/>
    <property type="match status" value="1"/>
</dbReference>
<dbReference type="PIRSF" id="PIRSF006078">
    <property type="entry name" value="GlxK"/>
    <property type="match status" value="1"/>
</dbReference>
<dbReference type="SUPFAM" id="SSF110738">
    <property type="entry name" value="Glycerate kinase I"/>
    <property type="match status" value="1"/>
</dbReference>
<accession>H3NPL4</accession>
<dbReference type="NCBIfam" id="TIGR00045">
    <property type="entry name" value="glycerate kinase"/>
    <property type="match status" value="1"/>
</dbReference>
<comment type="caution">
    <text evidence="5">The sequence shown here is derived from an EMBL/GenBank/DDBJ whole genome shotgun (WGS) entry which is preliminary data.</text>
</comment>
<dbReference type="Pfam" id="PF02595">
    <property type="entry name" value="Gly_kinase"/>
    <property type="match status" value="1"/>
</dbReference>
<keyword evidence="2 4" id="KW-0808">Transferase</keyword>
<sequence>MINNILIALDSFKGSVSSKDANSYLAEGIQGVNSQLNIDMVAIGDGGEGTLDSLIESLNGDIKIVEGVNSKGEKIDSKIGVLGNTAIIESSDIIGLNRLIGEPNAYTDSSKGLGLVIKQALDLDFEEIIITLGGSAINDLGVGMLYALGVKFYNFNSVEFEPIGANSLSEIYSIDFSGIDKRIYNTQFSILSDVQNSLCGQKGATYIFGKQKGLLDRDFGKIDNEMFRVAKLMEKELDKTTIDKKMTGAAGGLGFAFMTVFNSTFYNGIEKTLELIDIENKIKNSDLIITGEGSMDSQTYFGKAPIGISKLAKKYDKYCFAVTGNNDLVDYEYQDAFDYIFDLANGPISLENSIKNTGNLLKLQGKQIARIVNLINK</sequence>
<dbReference type="PATRIC" id="fig|883114.3.peg.1277"/>
<keyword evidence="3 4" id="KW-0418">Kinase</keyword>
<dbReference type="GO" id="GO:0008887">
    <property type="term" value="F:glycerate kinase activity"/>
    <property type="evidence" value="ECO:0007669"/>
    <property type="project" value="UniProtKB-UniRule"/>
</dbReference>
<dbReference type="GeneID" id="96999255"/>
<organism evidence="5 6">
    <name type="scientific">Helcococcus kunzii ATCC 51366</name>
    <dbReference type="NCBI Taxonomy" id="883114"/>
    <lineage>
        <taxon>Bacteria</taxon>
        <taxon>Bacillati</taxon>
        <taxon>Bacillota</taxon>
        <taxon>Tissierellia</taxon>
        <taxon>Tissierellales</taxon>
        <taxon>Peptoniphilaceae</taxon>
        <taxon>Helcococcus</taxon>
    </lineage>
</organism>
<evidence type="ECO:0000256" key="3">
    <source>
        <dbReference type="ARBA" id="ARBA00022777"/>
    </source>
</evidence>
<evidence type="ECO:0000256" key="1">
    <source>
        <dbReference type="ARBA" id="ARBA00006284"/>
    </source>
</evidence>
<dbReference type="GO" id="GO:0031388">
    <property type="term" value="P:organic acid phosphorylation"/>
    <property type="evidence" value="ECO:0007669"/>
    <property type="project" value="UniProtKB-UniRule"/>
</dbReference>
<evidence type="ECO:0000256" key="4">
    <source>
        <dbReference type="PIRNR" id="PIRNR006078"/>
    </source>
</evidence>
<dbReference type="Proteomes" id="UP000004191">
    <property type="component" value="Unassembled WGS sequence"/>
</dbReference>
<dbReference type="AlphaFoldDB" id="H3NPL4"/>
<proteinExistence type="inferred from homology"/>
<dbReference type="HOGENOM" id="CLU_028255_0_0_9"/>
<dbReference type="OrthoDB" id="9774290at2"/>
<evidence type="ECO:0000313" key="5">
    <source>
        <dbReference type="EMBL" id="EHR33242.1"/>
    </source>
</evidence>
<dbReference type="PANTHER" id="PTHR21599:SF0">
    <property type="entry name" value="GLYCERATE KINASE"/>
    <property type="match status" value="1"/>
</dbReference>